<feature type="compositionally biased region" description="Basic and acidic residues" evidence="1">
    <location>
        <begin position="39"/>
        <end position="48"/>
    </location>
</feature>
<evidence type="ECO:0000313" key="3">
    <source>
        <dbReference type="EMBL" id="QBM27917.1"/>
    </source>
</evidence>
<evidence type="ECO:0000313" key="4">
    <source>
        <dbReference type="Proteomes" id="UP000293912"/>
    </source>
</evidence>
<dbReference type="Proteomes" id="UP000293912">
    <property type="component" value="Chromosome"/>
</dbReference>
<evidence type="ECO:0000256" key="1">
    <source>
        <dbReference type="SAM" id="MobiDB-lite"/>
    </source>
</evidence>
<accession>A0A4P6WWG4</accession>
<gene>
    <name evidence="3" type="ORF">HPF_09480</name>
</gene>
<name>A0A4P6WWG4_HYDPS</name>
<keyword evidence="4" id="KW-1185">Reference proteome</keyword>
<organism evidence="3 4">
    <name type="scientific">Hydrogenophaga pseudoflava</name>
    <name type="common">Pseudomonas carboxydoflava</name>
    <dbReference type="NCBI Taxonomy" id="47421"/>
    <lineage>
        <taxon>Bacteria</taxon>
        <taxon>Pseudomonadati</taxon>
        <taxon>Pseudomonadota</taxon>
        <taxon>Betaproteobacteria</taxon>
        <taxon>Burkholderiales</taxon>
        <taxon>Comamonadaceae</taxon>
        <taxon>Hydrogenophaga</taxon>
    </lineage>
</organism>
<dbReference type="EMBL" id="CP037867">
    <property type="protein sequence ID" value="QBM27917.1"/>
    <property type="molecule type" value="Genomic_DNA"/>
</dbReference>
<keyword evidence="2" id="KW-0472">Membrane</keyword>
<keyword evidence="2" id="KW-0812">Transmembrane</keyword>
<dbReference type="RefSeq" id="WP_133156454.1">
    <property type="nucleotide sequence ID" value="NZ_CP037867.1"/>
</dbReference>
<dbReference type="AlphaFoldDB" id="A0A4P6WWG4"/>
<sequence length="63" mass="7333">MMSTDGIGLFLMLASFALTFFFARMLGKRLKARREAERAKQAERDLARQSRQVRRAAQRKKKS</sequence>
<reference evidence="3 4" key="1">
    <citation type="submission" date="2019-03" db="EMBL/GenBank/DDBJ databases">
        <authorList>
            <person name="Sebastian G."/>
            <person name="Baumann P."/>
            <person name="Ruckert C."/>
            <person name="Kalinowski J."/>
            <person name="Nebel B."/>
            <person name="Takors R."/>
            <person name="Blombach B."/>
        </authorList>
    </citation>
    <scope>NUCLEOTIDE SEQUENCE [LARGE SCALE GENOMIC DNA]</scope>
    <source>
        <strain evidence="3 4">DSM 1084</strain>
    </source>
</reference>
<dbReference type="KEGG" id="hpse:HPF_09480"/>
<feature type="compositionally biased region" description="Basic residues" evidence="1">
    <location>
        <begin position="51"/>
        <end position="63"/>
    </location>
</feature>
<feature type="region of interest" description="Disordered" evidence="1">
    <location>
        <begin position="39"/>
        <end position="63"/>
    </location>
</feature>
<protein>
    <submittedName>
        <fullName evidence="3">Uncharacterized protein</fullName>
    </submittedName>
</protein>
<proteinExistence type="predicted"/>
<keyword evidence="2" id="KW-1133">Transmembrane helix</keyword>
<evidence type="ECO:0000256" key="2">
    <source>
        <dbReference type="SAM" id="Phobius"/>
    </source>
</evidence>
<feature type="transmembrane region" description="Helical" evidence="2">
    <location>
        <begin position="6"/>
        <end position="26"/>
    </location>
</feature>